<dbReference type="EMBL" id="CP143423">
    <property type="protein sequence ID" value="WVX48430.1"/>
    <property type="molecule type" value="Genomic_DNA"/>
</dbReference>
<dbReference type="Proteomes" id="UP001318682">
    <property type="component" value="Chromosome"/>
</dbReference>
<proteinExistence type="predicted"/>
<protein>
    <submittedName>
        <fullName evidence="1">Uncharacterized protein</fullName>
    </submittedName>
</protein>
<reference evidence="2" key="1">
    <citation type="submission" date="2024-01" db="EMBL/GenBank/DDBJ databases">
        <title>Roseobacter fucihabitans sp. nov., isolated from the brown alga Fucus spiralis.</title>
        <authorList>
            <person name="Hahnke S."/>
            <person name="Berger M."/>
            <person name="Schlingloff A."/>
            <person name="Athale I."/>
            <person name="Neumann-Schaal M."/>
            <person name="Adenaya A."/>
            <person name="Poehlein A."/>
            <person name="Daniel R."/>
            <person name="Pertersen J."/>
            <person name="Brinkhoff T."/>
        </authorList>
    </citation>
    <scope>NUCLEOTIDE SEQUENCE [LARGE SCALE GENOMIC DNA]</scope>
    <source>
        <strain evidence="2">B14</strain>
    </source>
</reference>
<accession>A0ABZ2BTB1</accession>
<keyword evidence="2" id="KW-1185">Reference proteome</keyword>
<sequence length="56" mass="6529">MEFHVVGHQSYKLHAQRKSYAAGLTCYPSERGIRVSVAFHHTIFRSYTTQIRYVIS</sequence>
<evidence type="ECO:0000313" key="2">
    <source>
        <dbReference type="Proteomes" id="UP001318682"/>
    </source>
</evidence>
<organism evidence="1 2">
    <name type="scientific">Roseobacter fucihabitans</name>
    <dbReference type="NCBI Taxonomy" id="1537242"/>
    <lineage>
        <taxon>Bacteria</taxon>
        <taxon>Pseudomonadati</taxon>
        <taxon>Pseudomonadota</taxon>
        <taxon>Alphaproteobacteria</taxon>
        <taxon>Rhodobacterales</taxon>
        <taxon>Roseobacteraceae</taxon>
        <taxon>Roseobacter</taxon>
    </lineage>
</organism>
<gene>
    <name evidence="1" type="ORF">ROLI_015100</name>
</gene>
<name>A0ABZ2BTB1_9RHOB</name>
<evidence type="ECO:0000313" key="1">
    <source>
        <dbReference type="EMBL" id="WVX48430.1"/>
    </source>
</evidence>